<keyword evidence="3" id="KW-1185">Reference proteome</keyword>
<accession>G0L206</accession>
<name>G0L206_ZOBGA</name>
<reference evidence="3" key="1">
    <citation type="submission" date="2009-07" db="EMBL/GenBank/DDBJ databases">
        <title>Complete genome sequence of Zobellia galactanivorans Dsij.</title>
        <authorList>
            <consortium name="Genoscope - CEA"/>
        </authorList>
    </citation>
    <scope>NUCLEOTIDE SEQUENCE [LARGE SCALE GENOMIC DNA]</scope>
    <source>
        <strain evidence="3">DSM 12802 / CCUG 47099 / CIP 106680 / NCIMB 13871 / Dsij</strain>
    </source>
</reference>
<gene>
    <name evidence="2" type="ordered locus">zobellia_787</name>
</gene>
<feature type="transmembrane region" description="Helical" evidence="1">
    <location>
        <begin position="75"/>
        <end position="94"/>
    </location>
</feature>
<keyword evidence="1" id="KW-0472">Membrane</keyword>
<keyword evidence="1" id="KW-1133">Transmembrane helix</keyword>
<protein>
    <submittedName>
        <fullName evidence="2">Hypothetical membrane protein</fullName>
    </submittedName>
</protein>
<proteinExistence type="predicted"/>
<dbReference type="HOGENOM" id="CLU_2209049_0_0_10"/>
<dbReference type="KEGG" id="zga:ZOBELLIA_787"/>
<sequence>MATVKNGTAKKVYWILLILSLIIGFIFYGALKDQFSAQVLIFSSGIPFFLFVTGIFGLLWPIIKPAGDEVYISHALLIGLLFIILFFIHVWILLPHICPDFGGCLGV</sequence>
<feature type="transmembrane region" description="Helical" evidence="1">
    <location>
        <begin position="37"/>
        <end position="63"/>
    </location>
</feature>
<dbReference type="OrthoDB" id="1450328at2"/>
<dbReference type="RefSeq" id="WP_013992165.1">
    <property type="nucleotide sequence ID" value="NC_015844.1"/>
</dbReference>
<keyword evidence="1" id="KW-0812">Transmembrane</keyword>
<evidence type="ECO:0000313" key="2">
    <source>
        <dbReference type="EMBL" id="CAZ94853.1"/>
    </source>
</evidence>
<feature type="transmembrane region" description="Helical" evidence="1">
    <location>
        <begin position="12"/>
        <end position="31"/>
    </location>
</feature>
<dbReference type="EMBL" id="FP476056">
    <property type="protein sequence ID" value="CAZ94853.1"/>
    <property type="molecule type" value="Genomic_DNA"/>
</dbReference>
<reference evidence="2 3" key="2">
    <citation type="journal article" date="2012" name="Environ. Microbiol.">
        <title>Characterization of the first alginolytic operons in a marine bacterium: from their emergence in marine Flavobacteriia to their independent transfers to marine Proteobacteria and human gut Bacteroides.</title>
        <authorList>
            <person name="Thomas F."/>
            <person name="Barbeyron T."/>
            <person name="Tonon T."/>
            <person name="Genicot S."/>
            <person name="Czjzek M."/>
            <person name="Michel G."/>
        </authorList>
    </citation>
    <scope>NUCLEOTIDE SEQUENCE [LARGE SCALE GENOMIC DNA]</scope>
    <source>
        <strain evidence="3">DSM 12802 / CCUG 47099 / CIP 106680 / NCIMB 13871 / Dsij</strain>
    </source>
</reference>
<evidence type="ECO:0000256" key="1">
    <source>
        <dbReference type="SAM" id="Phobius"/>
    </source>
</evidence>
<dbReference type="Proteomes" id="UP000008898">
    <property type="component" value="Chromosome"/>
</dbReference>
<organism evidence="2 3">
    <name type="scientific">Zobellia galactanivorans (strain DSM 12802 / CCUG 47099 / CIP 106680 / NCIMB 13871 / Dsij)</name>
    <dbReference type="NCBI Taxonomy" id="63186"/>
    <lineage>
        <taxon>Bacteria</taxon>
        <taxon>Pseudomonadati</taxon>
        <taxon>Bacteroidota</taxon>
        <taxon>Flavobacteriia</taxon>
        <taxon>Flavobacteriales</taxon>
        <taxon>Flavobacteriaceae</taxon>
        <taxon>Zobellia</taxon>
    </lineage>
</organism>
<dbReference type="AlphaFoldDB" id="G0L206"/>
<evidence type="ECO:0000313" key="3">
    <source>
        <dbReference type="Proteomes" id="UP000008898"/>
    </source>
</evidence>